<evidence type="ECO:0000256" key="1">
    <source>
        <dbReference type="ARBA" id="ARBA00022980"/>
    </source>
</evidence>
<evidence type="ECO:0000256" key="2">
    <source>
        <dbReference type="ARBA" id="ARBA00023274"/>
    </source>
</evidence>
<keyword evidence="1 4" id="KW-0689">Ribosomal protein</keyword>
<dbReference type="EMBL" id="DRWN01000046">
    <property type="protein sequence ID" value="HHK68621.1"/>
    <property type="molecule type" value="Genomic_DNA"/>
</dbReference>
<dbReference type="InterPro" id="IPR004038">
    <property type="entry name" value="Ribosomal_eL8/eL30/eS12/Gad45"/>
</dbReference>
<dbReference type="Gene3D" id="3.30.1330.30">
    <property type="match status" value="1"/>
</dbReference>
<sequence>MNKVLKMEVKQSLQVISRTGKYVVGYRQTLKELGRKKPVVVVASKKAEPTMLEAVKINAEAVGVPVLLTDLTPGELGLALRKPFPTSFIAVLDPGSSDIVEQVGVEKSG</sequence>
<gene>
    <name evidence="4" type="ORF">ENM11_05655</name>
</gene>
<name>A0A7C5LCU1_CALS0</name>
<dbReference type="Pfam" id="PF01248">
    <property type="entry name" value="Ribosomal_L7Ae"/>
    <property type="match status" value="1"/>
</dbReference>
<dbReference type="PANTHER" id="PTHR11449">
    <property type="entry name" value="RIBOSOMAL PROTEIN L30"/>
    <property type="match status" value="1"/>
</dbReference>
<dbReference type="GO" id="GO:0003723">
    <property type="term" value="F:RNA binding"/>
    <property type="evidence" value="ECO:0007669"/>
    <property type="project" value="InterPro"/>
</dbReference>
<organism evidence="4">
    <name type="scientific">Caldiarchaeum subterraneum</name>
    <dbReference type="NCBI Taxonomy" id="311458"/>
    <lineage>
        <taxon>Archaea</taxon>
        <taxon>Nitrososphaerota</taxon>
        <taxon>Candidatus Caldarchaeales</taxon>
        <taxon>Candidatus Caldarchaeaceae</taxon>
        <taxon>Candidatus Caldarchaeum</taxon>
    </lineage>
</organism>
<protein>
    <submittedName>
        <fullName evidence="4">50S ribosomal protein L30e</fullName>
    </submittedName>
</protein>
<dbReference type="SUPFAM" id="SSF55315">
    <property type="entry name" value="L30e-like"/>
    <property type="match status" value="1"/>
</dbReference>
<dbReference type="GO" id="GO:1990904">
    <property type="term" value="C:ribonucleoprotein complex"/>
    <property type="evidence" value="ECO:0007669"/>
    <property type="project" value="UniProtKB-KW"/>
</dbReference>
<proteinExistence type="predicted"/>
<accession>A0A7C5LCU1</accession>
<evidence type="ECO:0000313" key="4">
    <source>
        <dbReference type="EMBL" id="HHK68621.1"/>
    </source>
</evidence>
<feature type="domain" description="Ribosomal protein eL8/eL30/eS12/Gadd45" evidence="3">
    <location>
        <begin position="8"/>
        <end position="100"/>
    </location>
</feature>
<keyword evidence="2" id="KW-0687">Ribonucleoprotein</keyword>
<reference evidence="4" key="1">
    <citation type="journal article" date="2020" name="mSystems">
        <title>Genome- and Community-Level Interaction Insights into Carbon Utilization and Element Cycling Functions of Hydrothermarchaeota in Hydrothermal Sediment.</title>
        <authorList>
            <person name="Zhou Z."/>
            <person name="Liu Y."/>
            <person name="Xu W."/>
            <person name="Pan J."/>
            <person name="Luo Z.H."/>
            <person name="Li M."/>
        </authorList>
    </citation>
    <scope>NUCLEOTIDE SEQUENCE [LARGE SCALE GENOMIC DNA]</scope>
    <source>
        <strain evidence="4">SpSt-1056</strain>
    </source>
</reference>
<dbReference type="InterPro" id="IPR039109">
    <property type="entry name" value="Ribosomal_eL30-like"/>
</dbReference>
<dbReference type="AlphaFoldDB" id="A0A7C5LCU1"/>
<comment type="caution">
    <text evidence="4">The sequence shown here is derived from an EMBL/GenBank/DDBJ whole genome shotgun (WGS) entry which is preliminary data.</text>
</comment>
<evidence type="ECO:0000259" key="3">
    <source>
        <dbReference type="Pfam" id="PF01248"/>
    </source>
</evidence>
<dbReference type="GO" id="GO:0005840">
    <property type="term" value="C:ribosome"/>
    <property type="evidence" value="ECO:0007669"/>
    <property type="project" value="UniProtKB-KW"/>
</dbReference>
<dbReference type="InterPro" id="IPR029064">
    <property type="entry name" value="Ribosomal_eL30-like_sf"/>
</dbReference>